<dbReference type="STRING" id="1798392.A3A79_00650"/>
<dbReference type="EMBL" id="MFJV01000001">
    <property type="protein sequence ID" value="OGG23703.1"/>
    <property type="molecule type" value="Genomic_DNA"/>
</dbReference>
<proteinExistence type="predicted"/>
<dbReference type="Gene3D" id="1.25.40.10">
    <property type="entry name" value="Tetratricopeptide repeat domain"/>
    <property type="match status" value="1"/>
</dbReference>
<accession>A0A1F6AH20</accession>
<protein>
    <submittedName>
        <fullName evidence="5">Uncharacterized protein</fullName>
    </submittedName>
</protein>
<evidence type="ECO:0000313" key="5">
    <source>
        <dbReference type="EMBL" id="OGG23703.1"/>
    </source>
</evidence>
<dbReference type="Pfam" id="PF07719">
    <property type="entry name" value="TPR_2"/>
    <property type="match status" value="1"/>
</dbReference>
<feature type="region of interest" description="Disordered" evidence="4">
    <location>
        <begin position="209"/>
        <end position="237"/>
    </location>
</feature>
<keyword evidence="1" id="KW-0677">Repeat</keyword>
<feature type="compositionally biased region" description="Acidic residues" evidence="4">
    <location>
        <begin position="228"/>
        <end position="237"/>
    </location>
</feature>
<evidence type="ECO:0000256" key="2">
    <source>
        <dbReference type="ARBA" id="ARBA00022803"/>
    </source>
</evidence>
<evidence type="ECO:0000256" key="3">
    <source>
        <dbReference type="PROSITE-ProRule" id="PRU00339"/>
    </source>
</evidence>
<dbReference type="SUPFAM" id="SSF48452">
    <property type="entry name" value="TPR-like"/>
    <property type="match status" value="1"/>
</dbReference>
<dbReference type="Proteomes" id="UP000178759">
    <property type="component" value="Unassembled WGS sequence"/>
</dbReference>
<organism evidence="5 6">
    <name type="scientific">Candidatus Gottesmanbacteria bacterium RIFCSPLOWO2_01_FULL_43_11b</name>
    <dbReference type="NCBI Taxonomy" id="1798392"/>
    <lineage>
        <taxon>Bacteria</taxon>
        <taxon>Candidatus Gottesmaniibacteriota</taxon>
    </lineage>
</organism>
<dbReference type="SMART" id="SM00028">
    <property type="entry name" value="TPR"/>
    <property type="match status" value="1"/>
</dbReference>
<dbReference type="InterPro" id="IPR013105">
    <property type="entry name" value="TPR_2"/>
</dbReference>
<dbReference type="PROSITE" id="PS50005">
    <property type="entry name" value="TPR"/>
    <property type="match status" value="1"/>
</dbReference>
<evidence type="ECO:0000256" key="1">
    <source>
        <dbReference type="ARBA" id="ARBA00022737"/>
    </source>
</evidence>
<evidence type="ECO:0000313" key="6">
    <source>
        <dbReference type="Proteomes" id="UP000178759"/>
    </source>
</evidence>
<feature type="repeat" description="TPR" evidence="3">
    <location>
        <begin position="39"/>
        <end position="72"/>
    </location>
</feature>
<reference evidence="5 6" key="1">
    <citation type="journal article" date="2016" name="Nat. Commun.">
        <title>Thousands of microbial genomes shed light on interconnected biogeochemical processes in an aquifer system.</title>
        <authorList>
            <person name="Anantharaman K."/>
            <person name="Brown C.T."/>
            <person name="Hug L.A."/>
            <person name="Sharon I."/>
            <person name="Castelle C.J."/>
            <person name="Probst A.J."/>
            <person name="Thomas B.C."/>
            <person name="Singh A."/>
            <person name="Wilkins M.J."/>
            <person name="Karaoz U."/>
            <person name="Brodie E.L."/>
            <person name="Williams K.H."/>
            <person name="Hubbard S.S."/>
            <person name="Banfield J.F."/>
        </authorList>
    </citation>
    <scope>NUCLEOTIDE SEQUENCE [LARGE SCALE GENOMIC DNA]</scope>
</reference>
<sequence>MPANNPISSDKAIEAALSQNWKEAIRINTGLVKKDKSNIDSLNRLGFAYLKSGQMTKAKRIFQKVLKLDPYNQISLKNLKRLTSLKRKSLQGSANQSISPLFFLEEPGKTKIASLINLAPTQVLSSVSPGQEVFLKAKNHVVEIRDGKNSYIGALPDDLSFRLIRLLTGGNSYKIVVKGIAKNSLTVLIREISRGKRYAQHPSFTPSVSFVPMGRQPMGEKPDVTVTGEEEDGQQTE</sequence>
<gene>
    <name evidence="5" type="ORF">A3A79_00650</name>
</gene>
<dbReference type="PROSITE" id="PS50293">
    <property type="entry name" value="TPR_REGION"/>
    <property type="match status" value="1"/>
</dbReference>
<dbReference type="AlphaFoldDB" id="A0A1F6AH20"/>
<name>A0A1F6AH20_9BACT</name>
<evidence type="ECO:0000256" key="4">
    <source>
        <dbReference type="SAM" id="MobiDB-lite"/>
    </source>
</evidence>
<dbReference type="InterPro" id="IPR019734">
    <property type="entry name" value="TPR_rpt"/>
</dbReference>
<dbReference type="InterPro" id="IPR011990">
    <property type="entry name" value="TPR-like_helical_dom_sf"/>
</dbReference>
<keyword evidence="2 3" id="KW-0802">TPR repeat</keyword>
<comment type="caution">
    <text evidence="5">The sequence shown here is derived from an EMBL/GenBank/DDBJ whole genome shotgun (WGS) entry which is preliminary data.</text>
</comment>